<dbReference type="OrthoDB" id="148966at2"/>
<dbReference type="Pfam" id="PF13344">
    <property type="entry name" value="Hydrolase_6"/>
    <property type="match status" value="1"/>
</dbReference>
<dbReference type="GO" id="GO:0005737">
    <property type="term" value="C:cytoplasm"/>
    <property type="evidence" value="ECO:0007669"/>
    <property type="project" value="TreeGrafter"/>
</dbReference>
<dbReference type="InterPro" id="IPR023214">
    <property type="entry name" value="HAD_sf"/>
</dbReference>
<dbReference type="NCBIfam" id="TIGR01460">
    <property type="entry name" value="HAD-SF-IIA"/>
    <property type="match status" value="1"/>
</dbReference>
<name>A0A547Q908_9RHOB</name>
<keyword evidence="2" id="KW-1185">Reference proteome</keyword>
<dbReference type="Pfam" id="PF13242">
    <property type="entry name" value="Hydrolase_like"/>
    <property type="match status" value="1"/>
</dbReference>
<keyword evidence="1" id="KW-0378">Hydrolase</keyword>
<proteinExistence type="predicted"/>
<dbReference type="Proteomes" id="UP000318590">
    <property type="component" value="Unassembled WGS sequence"/>
</dbReference>
<organism evidence="1 2">
    <name type="scientific">Palleronia caenipelagi</name>
    <dbReference type="NCBI Taxonomy" id="2489174"/>
    <lineage>
        <taxon>Bacteria</taxon>
        <taxon>Pseudomonadati</taxon>
        <taxon>Pseudomonadota</taxon>
        <taxon>Alphaproteobacteria</taxon>
        <taxon>Rhodobacterales</taxon>
        <taxon>Roseobacteraceae</taxon>
        <taxon>Palleronia</taxon>
    </lineage>
</organism>
<gene>
    <name evidence="1" type="ORF">FEV53_03465</name>
</gene>
<evidence type="ECO:0000313" key="1">
    <source>
        <dbReference type="EMBL" id="TRD22844.1"/>
    </source>
</evidence>
<dbReference type="EMBL" id="VFSV01000004">
    <property type="protein sequence ID" value="TRD22844.1"/>
    <property type="molecule type" value="Genomic_DNA"/>
</dbReference>
<comment type="caution">
    <text evidence="1">The sequence shown here is derived from an EMBL/GenBank/DDBJ whole genome shotgun (WGS) entry which is preliminary data.</text>
</comment>
<dbReference type="InterPro" id="IPR036412">
    <property type="entry name" value="HAD-like_sf"/>
</dbReference>
<dbReference type="GO" id="GO:0016791">
    <property type="term" value="F:phosphatase activity"/>
    <property type="evidence" value="ECO:0007669"/>
    <property type="project" value="TreeGrafter"/>
</dbReference>
<reference evidence="1 2" key="1">
    <citation type="submission" date="2019-06" db="EMBL/GenBank/DDBJ databases">
        <title>Paenimaribius caenipelagi gen. nov., sp. nov., isolated from a tidal flat.</title>
        <authorList>
            <person name="Yoon J.-H."/>
        </authorList>
    </citation>
    <scope>NUCLEOTIDE SEQUENCE [LARGE SCALE GENOMIC DNA]</scope>
    <source>
        <strain evidence="1 2">JBTF-M29</strain>
    </source>
</reference>
<dbReference type="PANTHER" id="PTHR19288">
    <property type="entry name" value="4-NITROPHENYLPHOSPHATASE-RELATED"/>
    <property type="match status" value="1"/>
</dbReference>
<sequence>MDEIGSIFARYEAVRPRLPEARFGDRAREIGSLLDISTEADAFVFDAFGVLNVGETPIPGAAERLDALRAAGKHIRILSNAASYNHDKATEKFRRLGMSVASDEIITSRDAALRAVSPGLWGCIAAPADDLADIPAETLRLGLDRAEYDRVDGILFLSTEVWSAEQQALLEASLHDRPRPVIIANADVVAPREGGFTLEPGEFGHRLMDLGAEDVRFFGKPFGDVYGMIEDTLPGIAPDRIVMCGDSLHTDILGAAACGWRSVLVTQDGLLSGVDPLHYCAAATIQPDWHLGRI</sequence>
<accession>A0A547Q908</accession>
<dbReference type="SUPFAM" id="SSF56784">
    <property type="entry name" value="HAD-like"/>
    <property type="match status" value="1"/>
</dbReference>
<dbReference type="Gene3D" id="3.40.50.1000">
    <property type="entry name" value="HAD superfamily/HAD-like"/>
    <property type="match status" value="2"/>
</dbReference>
<evidence type="ECO:0000313" key="2">
    <source>
        <dbReference type="Proteomes" id="UP000318590"/>
    </source>
</evidence>
<dbReference type="InterPro" id="IPR006357">
    <property type="entry name" value="HAD-SF_hydro_IIA"/>
</dbReference>
<dbReference type="RefSeq" id="WP_142833424.1">
    <property type="nucleotide sequence ID" value="NZ_VFSV01000004.1"/>
</dbReference>
<dbReference type="PANTHER" id="PTHR19288:SF90">
    <property type="entry name" value="OS08G0542600 PROTEIN"/>
    <property type="match status" value="1"/>
</dbReference>
<protein>
    <submittedName>
        <fullName evidence="1">HAD-IIA family hydrolase</fullName>
    </submittedName>
</protein>
<dbReference type="AlphaFoldDB" id="A0A547Q908"/>